<organism evidence="5 6">
    <name type="scientific">Comamonas terrae</name>
    <dbReference type="NCBI Taxonomy" id="673548"/>
    <lineage>
        <taxon>Bacteria</taxon>
        <taxon>Pseudomonadati</taxon>
        <taxon>Pseudomonadota</taxon>
        <taxon>Betaproteobacteria</taxon>
        <taxon>Burkholderiales</taxon>
        <taxon>Comamonadaceae</taxon>
        <taxon>Comamonas</taxon>
    </lineage>
</organism>
<dbReference type="Proteomes" id="UP001597463">
    <property type="component" value="Unassembled WGS sequence"/>
</dbReference>
<dbReference type="PANTHER" id="PTHR33375">
    <property type="entry name" value="CHROMOSOME-PARTITIONING PROTEIN PARB-RELATED"/>
    <property type="match status" value="1"/>
</dbReference>
<dbReference type="InterPro" id="IPR050336">
    <property type="entry name" value="Chromosome_partition/occlusion"/>
</dbReference>
<feature type="compositionally biased region" description="Basic and acidic residues" evidence="3">
    <location>
        <begin position="605"/>
        <end position="620"/>
    </location>
</feature>
<dbReference type="Gene3D" id="3.90.1530.30">
    <property type="match status" value="1"/>
</dbReference>
<proteinExistence type="inferred from homology"/>
<reference evidence="6" key="1">
    <citation type="journal article" date="2019" name="Int. J. Syst. Evol. Microbiol.">
        <title>The Global Catalogue of Microorganisms (GCM) 10K type strain sequencing project: providing services to taxonomists for standard genome sequencing and annotation.</title>
        <authorList>
            <consortium name="The Broad Institute Genomics Platform"/>
            <consortium name="The Broad Institute Genome Sequencing Center for Infectious Disease"/>
            <person name="Wu L."/>
            <person name="Ma J."/>
        </authorList>
    </citation>
    <scope>NUCLEOTIDE SEQUENCE [LARGE SCALE GENOMIC DNA]</scope>
    <source>
        <strain evidence="6">TISTR 1906</strain>
    </source>
</reference>
<evidence type="ECO:0000313" key="5">
    <source>
        <dbReference type="EMBL" id="MFD2754256.1"/>
    </source>
</evidence>
<evidence type="ECO:0000256" key="3">
    <source>
        <dbReference type="SAM" id="MobiDB-lite"/>
    </source>
</evidence>
<dbReference type="InterPro" id="IPR003115">
    <property type="entry name" value="ParB_N"/>
</dbReference>
<dbReference type="Pfam" id="PF17762">
    <property type="entry name" value="HTH_ParB"/>
    <property type="match status" value="1"/>
</dbReference>
<dbReference type="InterPro" id="IPR004437">
    <property type="entry name" value="ParB/RepB/Spo0J"/>
</dbReference>
<dbReference type="SMART" id="SM00470">
    <property type="entry name" value="ParB"/>
    <property type="match status" value="1"/>
</dbReference>
<evidence type="ECO:0000256" key="1">
    <source>
        <dbReference type="ARBA" id="ARBA00006295"/>
    </source>
</evidence>
<sequence>MVTKKDPLLKRMVTINADATTNKGAPHPQAGLKALVVGKTPGGRQYQLDCDGTLVTLPMADFTLITLDGAEPQLKSEADPEPHALLAQMPRAELNLIVRSRTNRQVVEDDELYAMAASIKAHGILQPLLLRRLPAERLQDTFENPETRKAQFEIIAGERRFVASRIAGERTVPYMLVAADNLRAVQMQLIENLHRRDLDPLEEAKGVILLVEEFKLTREEAADSIGKSRTHVFESLRLLSLQPKAMAALKDGRLSRSLALLVLQRPTAAMQEEFAERILTGGADGGPMSYRAAQDLARRNYMTELDKAPFDLADATLCPQAGACTHCPKRTGATPELWDKHGPDACTDTTCFAEKKEAHLARVKAEAAQAGRQVITGRAARDIMPTETGSMRGYIALDKASQGSKAETRQVLGQDVPASRVVLVETPAGGLIEAVPVHAASAAVQAQAAAAKPEKKAKAAKAAPPAEPSRAELEAEYARRWREEAVASTIDGLYCCKPESLSYIPSHAALHILKKLAAGVPREILLTIFHIPLNSARADDNLEDSFASASEQDLPEQLSYILQLACTADLKEDPAHPGAAPILEELRDLADVDLEAIQAEVQDDMKAEAAKRAGKGDSKGAAKPKATQKPGTQPKTSKADATAAIAQAMQAAEANHPNDFKELQQVRILRDLKFADALLPTKDRKAVLLERMGDRAWWLELPKDAGVDLDDMDHLTPDATWEITADYTEIQALDESEAGDA</sequence>
<evidence type="ECO:0000256" key="2">
    <source>
        <dbReference type="ARBA" id="ARBA00022829"/>
    </source>
</evidence>
<dbReference type="InterPro" id="IPR036086">
    <property type="entry name" value="ParB/Sulfiredoxin_sf"/>
</dbReference>
<dbReference type="SUPFAM" id="SSF110849">
    <property type="entry name" value="ParB/Sulfiredoxin"/>
    <property type="match status" value="1"/>
</dbReference>
<dbReference type="RefSeq" id="WP_066481640.1">
    <property type="nucleotide sequence ID" value="NZ_BCNT01000016.1"/>
</dbReference>
<evidence type="ECO:0000259" key="4">
    <source>
        <dbReference type="SMART" id="SM00470"/>
    </source>
</evidence>
<feature type="region of interest" description="Disordered" evidence="3">
    <location>
        <begin position="605"/>
        <end position="641"/>
    </location>
</feature>
<evidence type="ECO:0000313" key="6">
    <source>
        <dbReference type="Proteomes" id="UP001597463"/>
    </source>
</evidence>
<protein>
    <submittedName>
        <fullName evidence="5">ParB/RepB/Spo0J family partition protein</fullName>
    </submittedName>
</protein>
<dbReference type="PANTHER" id="PTHR33375:SF1">
    <property type="entry name" value="CHROMOSOME-PARTITIONING PROTEIN PARB-RELATED"/>
    <property type="match status" value="1"/>
</dbReference>
<accession>A0ABW5UKU9</accession>
<feature type="domain" description="ParB-like N-terminal" evidence="4">
    <location>
        <begin position="88"/>
        <end position="193"/>
    </location>
</feature>
<dbReference type="InterPro" id="IPR041468">
    <property type="entry name" value="HTH_ParB/Spo0J"/>
</dbReference>
<dbReference type="EMBL" id="JBHUMV010000003">
    <property type="protein sequence ID" value="MFD2754256.1"/>
    <property type="molecule type" value="Genomic_DNA"/>
</dbReference>
<name>A0ABW5UKU9_9BURK</name>
<gene>
    <name evidence="5" type="ORF">ACFSW6_09160</name>
</gene>
<comment type="similarity">
    <text evidence="1">Belongs to the ParB family.</text>
</comment>
<keyword evidence="6" id="KW-1185">Reference proteome</keyword>
<dbReference type="SUPFAM" id="SSF109709">
    <property type="entry name" value="KorB DNA-binding domain-like"/>
    <property type="match status" value="1"/>
</dbReference>
<dbReference type="Pfam" id="PF02195">
    <property type="entry name" value="ParB_N"/>
    <property type="match status" value="1"/>
</dbReference>
<comment type="caution">
    <text evidence="5">The sequence shown here is derived from an EMBL/GenBank/DDBJ whole genome shotgun (WGS) entry which is preliminary data.</text>
</comment>
<dbReference type="Gene3D" id="1.10.10.2830">
    <property type="match status" value="1"/>
</dbReference>
<dbReference type="NCBIfam" id="TIGR00180">
    <property type="entry name" value="parB_part"/>
    <property type="match status" value="1"/>
</dbReference>
<keyword evidence="2" id="KW-0159">Chromosome partition</keyword>